<dbReference type="EMBL" id="KQ257458">
    <property type="protein sequence ID" value="KNC99271.1"/>
    <property type="molecule type" value="Genomic_DNA"/>
</dbReference>
<dbReference type="VEuPathDB" id="FungiDB:SPPG_05526"/>
<dbReference type="InParanoid" id="A0A0L0HE30"/>
<keyword evidence="1" id="KW-0863">Zinc-finger</keyword>
<dbReference type="SUPFAM" id="SSF53335">
    <property type="entry name" value="S-adenosyl-L-methionine-dependent methyltransferases"/>
    <property type="match status" value="1"/>
</dbReference>
<proteinExistence type="predicted"/>
<dbReference type="InterPro" id="IPR029063">
    <property type="entry name" value="SAM-dependent_MTases_sf"/>
</dbReference>
<name>A0A0L0HE30_SPIPD</name>
<organism evidence="3 4">
    <name type="scientific">Spizellomyces punctatus (strain DAOM BR117)</name>
    <dbReference type="NCBI Taxonomy" id="645134"/>
    <lineage>
        <taxon>Eukaryota</taxon>
        <taxon>Fungi</taxon>
        <taxon>Fungi incertae sedis</taxon>
        <taxon>Chytridiomycota</taxon>
        <taxon>Chytridiomycota incertae sedis</taxon>
        <taxon>Chytridiomycetes</taxon>
        <taxon>Spizellomycetales</taxon>
        <taxon>Spizellomycetaceae</taxon>
        <taxon>Spizellomyces</taxon>
    </lineage>
</organism>
<keyword evidence="1" id="KW-0862">Zinc</keyword>
<evidence type="ECO:0000313" key="4">
    <source>
        <dbReference type="Proteomes" id="UP000053201"/>
    </source>
</evidence>
<feature type="domain" description="CCHC-type" evidence="2">
    <location>
        <begin position="316"/>
        <end position="330"/>
    </location>
</feature>
<dbReference type="RefSeq" id="XP_016607311.1">
    <property type="nucleotide sequence ID" value="XM_016753733.1"/>
</dbReference>
<accession>A0A0L0HE30</accession>
<evidence type="ECO:0000256" key="1">
    <source>
        <dbReference type="PROSITE-ProRule" id="PRU00047"/>
    </source>
</evidence>
<dbReference type="OMA" id="CENANGF"/>
<dbReference type="InterPro" id="IPR001878">
    <property type="entry name" value="Znf_CCHC"/>
</dbReference>
<dbReference type="OrthoDB" id="542683at2759"/>
<protein>
    <recommendedName>
        <fullName evidence="2">CCHC-type domain-containing protein</fullName>
    </recommendedName>
</protein>
<dbReference type="AlphaFoldDB" id="A0A0L0HE30"/>
<gene>
    <name evidence="3" type="ORF">SPPG_05526</name>
</gene>
<sequence length="334" mass="37666">MVVPPDKASADFDLLHRNEYTFCLVSTTYTCPFSPGDVVYVKLRSQKDTGRATILADADPSGRILVQYHADKSMLYHVNPQRLVNVYPTDTPLILLCENTTDYRTLARSQIDRNDVVAEIGSSYGVCTNILSQHAKQVFGIEVSQQLVDEARKRYPHLVFHNINILEHKSRAATIMQDVNKVFVDIGGNREIGVVVRALAFLIDRIKPSLIVVKSEELFESAQRHLDKSSSNNESGRIPDGPCWFETLCKDHAICDGQTSSAESWFLRARRDGFTKNPLRYPIRMTSDGVAICKLQNYREEGCQKLSLCRFDHIHCHHCGHAGHKALHCPLVNT</sequence>
<dbReference type="STRING" id="645134.A0A0L0HE30"/>
<keyword evidence="4" id="KW-1185">Reference proteome</keyword>
<dbReference type="Proteomes" id="UP000053201">
    <property type="component" value="Unassembled WGS sequence"/>
</dbReference>
<reference evidence="3 4" key="1">
    <citation type="submission" date="2009-08" db="EMBL/GenBank/DDBJ databases">
        <title>The Genome Sequence of Spizellomyces punctatus strain DAOM BR117.</title>
        <authorList>
            <consortium name="The Broad Institute Genome Sequencing Platform"/>
            <person name="Russ C."/>
            <person name="Cuomo C."/>
            <person name="Shea T."/>
            <person name="Young S.K."/>
            <person name="Zeng Q."/>
            <person name="Koehrsen M."/>
            <person name="Haas B."/>
            <person name="Borodovsky M."/>
            <person name="Guigo R."/>
            <person name="Alvarado L."/>
            <person name="Berlin A."/>
            <person name="Bochicchio J."/>
            <person name="Borenstein D."/>
            <person name="Chapman S."/>
            <person name="Chen Z."/>
            <person name="Engels R."/>
            <person name="Freedman E."/>
            <person name="Gellesch M."/>
            <person name="Goldberg J."/>
            <person name="Griggs A."/>
            <person name="Gujja S."/>
            <person name="Heiman D."/>
            <person name="Hepburn T."/>
            <person name="Howarth C."/>
            <person name="Jen D."/>
            <person name="Larson L."/>
            <person name="Lewis B."/>
            <person name="Mehta T."/>
            <person name="Park D."/>
            <person name="Pearson M."/>
            <person name="Roberts A."/>
            <person name="Saif S."/>
            <person name="Shenoy N."/>
            <person name="Sisk P."/>
            <person name="Stolte C."/>
            <person name="Sykes S."/>
            <person name="Thomson T."/>
            <person name="Walk T."/>
            <person name="White J."/>
            <person name="Yandava C."/>
            <person name="Burger G."/>
            <person name="Gray M.W."/>
            <person name="Holland P.W.H."/>
            <person name="King N."/>
            <person name="Lang F.B.F."/>
            <person name="Roger A.J."/>
            <person name="Ruiz-Trillo I."/>
            <person name="Lander E."/>
            <person name="Nusbaum C."/>
        </authorList>
    </citation>
    <scope>NUCLEOTIDE SEQUENCE [LARGE SCALE GENOMIC DNA]</scope>
    <source>
        <strain evidence="3 4">DAOM BR117</strain>
    </source>
</reference>
<evidence type="ECO:0000259" key="2">
    <source>
        <dbReference type="PROSITE" id="PS50158"/>
    </source>
</evidence>
<dbReference type="Gene3D" id="3.40.50.150">
    <property type="entry name" value="Vaccinia Virus protein VP39"/>
    <property type="match status" value="1"/>
</dbReference>
<dbReference type="GeneID" id="27688891"/>
<dbReference type="GO" id="GO:0003676">
    <property type="term" value="F:nucleic acid binding"/>
    <property type="evidence" value="ECO:0007669"/>
    <property type="project" value="InterPro"/>
</dbReference>
<dbReference type="eggNOG" id="ENOG502SAJ2">
    <property type="taxonomic scope" value="Eukaryota"/>
</dbReference>
<dbReference type="GO" id="GO:0008270">
    <property type="term" value="F:zinc ion binding"/>
    <property type="evidence" value="ECO:0007669"/>
    <property type="project" value="UniProtKB-KW"/>
</dbReference>
<dbReference type="PROSITE" id="PS50158">
    <property type="entry name" value="ZF_CCHC"/>
    <property type="match status" value="1"/>
</dbReference>
<evidence type="ECO:0000313" key="3">
    <source>
        <dbReference type="EMBL" id="KNC99271.1"/>
    </source>
</evidence>
<keyword evidence="1" id="KW-0479">Metal-binding</keyword>